<dbReference type="Proteomes" id="UP000076400">
    <property type="component" value="Unassembled WGS sequence"/>
</dbReference>
<comment type="caution">
    <text evidence="9">The sequence shown here is derived from an EMBL/GenBank/DDBJ whole genome shotgun (WGS) entry which is preliminary data.</text>
</comment>
<feature type="domain" description="TRAP C4-dicarboxylate transport system permease DctM subunit" evidence="8">
    <location>
        <begin position="11"/>
        <end position="427"/>
    </location>
</feature>
<evidence type="ECO:0000256" key="3">
    <source>
        <dbReference type="ARBA" id="ARBA00022519"/>
    </source>
</evidence>
<keyword evidence="2" id="KW-1003">Cell membrane</keyword>
<dbReference type="InterPro" id="IPR010656">
    <property type="entry name" value="DctM"/>
</dbReference>
<evidence type="ECO:0000256" key="7">
    <source>
        <dbReference type="RuleBase" id="RU369079"/>
    </source>
</evidence>
<dbReference type="GO" id="GO:0022857">
    <property type="term" value="F:transmembrane transporter activity"/>
    <property type="evidence" value="ECO:0007669"/>
    <property type="project" value="UniProtKB-UniRule"/>
</dbReference>
<feature type="transmembrane region" description="Helical" evidence="7">
    <location>
        <begin position="6"/>
        <end position="36"/>
    </location>
</feature>
<keyword evidence="5 7" id="KW-1133">Transmembrane helix</keyword>
<feature type="transmembrane region" description="Helical" evidence="7">
    <location>
        <begin position="138"/>
        <end position="165"/>
    </location>
</feature>
<evidence type="ECO:0000313" key="10">
    <source>
        <dbReference type="Proteomes" id="UP000076400"/>
    </source>
</evidence>
<feature type="transmembrane region" description="Helical" evidence="7">
    <location>
        <begin position="57"/>
        <end position="77"/>
    </location>
</feature>
<comment type="function">
    <text evidence="7">Part of the tripartite ATP-independent periplasmic (TRAP) transport system.</text>
</comment>
<reference evidence="9 10" key="1">
    <citation type="submission" date="2015-12" db="EMBL/GenBank/DDBJ databases">
        <title>Genome sequence of Oceanibaculum pacificum MCCC 1A02656.</title>
        <authorList>
            <person name="Lu L."/>
            <person name="Lai Q."/>
            <person name="Shao Z."/>
            <person name="Qian P."/>
        </authorList>
    </citation>
    <scope>NUCLEOTIDE SEQUENCE [LARGE SCALE GENOMIC DNA]</scope>
    <source>
        <strain evidence="9 10">MCCC 1A02656</strain>
    </source>
</reference>
<comment type="subunit">
    <text evidence="7">The complex comprises the extracytoplasmic solute receptor protein and the two transmembrane proteins.</text>
</comment>
<feature type="transmembrane region" description="Helical" evidence="7">
    <location>
        <begin position="97"/>
        <end position="126"/>
    </location>
</feature>
<name>A0A154VQ31_9PROT</name>
<evidence type="ECO:0000256" key="6">
    <source>
        <dbReference type="ARBA" id="ARBA00023136"/>
    </source>
</evidence>
<accession>A0A154VQ31</accession>
<feature type="transmembrane region" description="Helical" evidence="7">
    <location>
        <begin position="411"/>
        <end position="432"/>
    </location>
</feature>
<proteinExistence type="inferred from homology"/>
<keyword evidence="10" id="KW-1185">Reference proteome</keyword>
<feature type="transmembrane region" description="Helical" evidence="7">
    <location>
        <begin position="251"/>
        <end position="269"/>
    </location>
</feature>
<keyword evidence="7" id="KW-0813">Transport</keyword>
<dbReference type="PANTHER" id="PTHR33362">
    <property type="entry name" value="SIALIC ACID TRAP TRANSPORTER PERMEASE PROTEIN SIAT-RELATED"/>
    <property type="match status" value="1"/>
</dbReference>
<evidence type="ECO:0000259" key="8">
    <source>
        <dbReference type="Pfam" id="PF06808"/>
    </source>
</evidence>
<feature type="transmembrane region" description="Helical" evidence="7">
    <location>
        <begin position="220"/>
        <end position="245"/>
    </location>
</feature>
<feature type="transmembrane region" description="Helical" evidence="7">
    <location>
        <begin position="365"/>
        <end position="391"/>
    </location>
</feature>
<keyword evidence="4 7" id="KW-0812">Transmembrane</keyword>
<gene>
    <name evidence="9" type="ORF">AUP43_12970</name>
</gene>
<feature type="transmembrane region" description="Helical" evidence="7">
    <location>
        <begin position="177"/>
        <end position="199"/>
    </location>
</feature>
<dbReference type="PANTHER" id="PTHR33362:SF7">
    <property type="entry name" value="SLL1103 PROTEIN"/>
    <property type="match status" value="1"/>
</dbReference>
<evidence type="ECO:0000256" key="5">
    <source>
        <dbReference type="ARBA" id="ARBA00022989"/>
    </source>
</evidence>
<dbReference type="EMBL" id="LPXN01000145">
    <property type="protein sequence ID" value="KZD03422.1"/>
    <property type="molecule type" value="Genomic_DNA"/>
</dbReference>
<dbReference type="PIRSF" id="PIRSF006066">
    <property type="entry name" value="HI0050"/>
    <property type="match status" value="1"/>
</dbReference>
<feature type="transmembrane region" description="Helical" evidence="7">
    <location>
        <begin position="281"/>
        <end position="305"/>
    </location>
</feature>
<dbReference type="AlphaFoldDB" id="A0A154VQ31"/>
<keyword evidence="6 7" id="KW-0472">Membrane</keyword>
<comment type="similarity">
    <text evidence="7">Belongs to the TRAP transporter large permease family.</text>
</comment>
<evidence type="ECO:0000256" key="2">
    <source>
        <dbReference type="ARBA" id="ARBA00022475"/>
    </source>
</evidence>
<dbReference type="GO" id="GO:0005886">
    <property type="term" value="C:plasma membrane"/>
    <property type="evidence" value="ECO:0007669"/>
    <property type="project" value="UniProtKB-SubCell"/>
</dbReference>
<sequence length="439" mass="46775">MTGLALWMFPALLVFVALGIPIAFSLMSVALIFGVLRFGDAAVAQFVSKVDDVSTNYILGAIPLFVFMGALLERSGIASRLFDAIYLWTKRLPGGLAIGAVIMCTVFAAATGITGATETVVGMLAIPAMMKYAYDKRLISGTICAGGSLGTIIPPSITVVVLAPVADIPVGDLFAGIMFPGLIMSGLFLAYIVGACTLNPSLAPRQPETAEDAISFGEKLRITAIAMLPPVFLIFAVLGTILLGWATPTEAAATGAFGSILLCFIYRQFNLSMLKEALYRTLSITAMILLIVLGGSMFAGVFYASGGMVAIQKLLAEYGLAGWPAIGLILFLTFLAGFVLELISIVLIVIPIAIPLVKLYGIDPLWFSVLFLVILQTSYLTPPMAPAIFYLRAIAPSSITLMHMYKGVIPFIVMQIITLGLVFAFPDIATWLPRQIYGQ</sequence>
<dbReference type="NCBIfam" id="TIGR00786">
    <property type="entry name" value="dctM"/>
    <property type="match status" value="1"/>
</dbReference>
<dbReference type="STRING" id="580166.AUP43_12970"/>
<evidence type="ECO:0000313" key="9">
    <source>
        <dbReference type="EMBL" id="KZD03422.1"/>
    </source>
</evidence>
<dbReference type="InterPro" id="IPR004681">
    <property type="entry name" value="TRAP_DctM"/>
</dbReference>
<protein>
    <recommendedName>
        <fullName evidence="7">TRAP transporter large permease protein</fullName>
    </recommendedName>
</protein>
<evidence type="ECO:0000256" key="1">
    <source>
        <dbReference type="ARBA" id="ARBA00004429"/>
    </source>
</evidence>
<evidence type="ECO:0000256" key="4">
    <source>
        <dbReference type="ARBA" id="ARBA00022692"/>
    </source>
</evidence>
<dbReference type="RefSeq" id="WP_067559030.1">
    <property type="nucleotide sequence ID" value="NZ_LPXN01000145.1"/>
</dbReference>
<dbReference type="OrthoDB" id="7339120at2"/>
<feature type="transmembrane region" description="Helical" evidence="7">
    <location>
        <begin position="325"/>
        <end position="353"/>
    </location>
</feature>
<organism evidence="9 10">
    <name type="scientific">Oceanibaculum pacificum</name>
    <dbReference type="NCBI Taxonomy" id="580166"/>
    <lineage>
        <taxon>Bacteria</taxon>
        <taxon>Pseudomonadati</taxon>
        <taxon>Pseudomonadota</taxon>
        <taxon>Alphaproteobacteria</taxon>
        <taxon>Rhodospirillales</taxon>
        <taxon>Oceanibaculaceae</taxon>
        <taxon>Oceanibaculum</taxon>
    </lineage>
</organism>
<keyword evidence="3 7" id="KW-0997">Cell inner membrane</keyword>
<comment type="subcellular location">
    <subcellularLocation>
        <location evidence="1 7">Cell inner membrane</location>
        <topology evidence="1 7">Multi-pass membrane protein</topology>
    </subcellularLocation>
</comment>
<dbReference type="Pfam" id="PF06808">
    <property type="entry name" value="DctM"/>
    <property type="match status" value="1"/>
</dbReference>